<dbReference type="GO" id="GO:0005524">
    <property type="term" value="F:ATP binding"/>
    <property type="evidence" value="ECO:0007669"/>
    <property type="project" value="UniProtKB-KW"/>
</dbReference>
<accession>A0A1M7N1C3</accession>
<keyword evidence="6" id="KW-1185">Reference proteome</keyword>
<dbReference type="InterPro" id="IPR029000">
    <property type="entry name" value="Cyclophilin-like_dom_sf"/>
</dbReference>
<dbReference type="InterPro" id="IPR003778">
    <property type="entry name" value="CT_A_B"/>
</dbReference>
<reference evidence="5 6" key="1">
    <citation type="submission" date="2016-11" db="EMBL/GenBank/DDBJ databases">
        <authorList>
            <person name="Jaros S."/>
            <person name="Januszkiewicz K."/>
            <person name="Wedrychowicz H."/>
        </authorList>
    </citation>
    <scope>NUCLEOTIDE SEQUENCE [LARGE SCALE GENOMIC DNA]</scope>
    <source>
        <strain evidence="5 6">CGMCC 1.10681</strain>
    </source>
</reference>
<evidence type="ECO:0000313" key="5">
    <source>
        <dbReference type="EMBL" id="SHM97348.1"/>
    </source>
</evidence>
<dbReference type="SMART" id="SM00797">
    <property type="entry name" value="AHS2"/>
    <property type="match status" value="1"/>
</dbReference>
<evidence type="ECO:0000256" key="2">
    <source>
        <dbReference type="ARBA" id="ARBA00022801"/>
    </source>
</evidence>
<proteinExistence type="predicted"/>
<dbReference type="RefSeq" id="WP_073201202.1">
    <property type="nucleotide sequence ID" value="NZ_FRCZ01000002.1"/>
</dbReference>
<dbReference type="OrthoDB" id="9782422at2"/>
<dbReference type="Gene3D" id="2.40.100.10">
    <property type="entry name" value="Cyclophilin-like"/>
    <property type="match status" value="1"/>
</dbReference>
<dbReference type="InterPro" id="IPR052708">
    <property type="entry name" value="PxpC"/>
</dbReference>
<dbReference type="PANTHER" id="PTHR43309:SF5">
    <property type="entry name" value="5-OXOPROLINASE SUBUNIT C"/>
    <property type="match status" value="1"/>
</dbReference>
<dbReference type="EMBL" id="FRCZ01000002">
    <property type="protein sequence ID" value="SHM97348.1"/>
    <property type="molecule type" value="Genomic_DNA"/>
</dbReference>
<gene>
    <name evidence="5" type="ORF">SAMN05216179_1477</name>
</gene>
<organism evidence="5 6">
    <name type="scientific">Gracilibacillus kekensis</name>
    <dbReference type="NCBI Taxonomy" id="1027249"/>
    <lineage>
        <taxon>Bacteria</taxon>
        <taxon>Bacillati</taxon>
        <taxon>Bacillota</taxon>
        <taxon>Bacilli</taxon>
        <taxon>Bacillales</taxon>
        <taxon>Bacillaceae</taxon>
        <taxon>Gracilibacillus</taxon>
    </lineage>
</organism>
<keyword evidence="1" id="KW-0547">Nucleotide-binding</keyword>
<protein>
    <submittedName>
        <fullName evidence="5">Antagonist of KipI</fullName>
    </submittedName>
</protein>
<feature type="domain" description="Carboxyltransferase" evidence="4">
    <location>
        <begin position="24"/>
        <end position="304"/>
    </location>
</feature>
<evidence type="ECO:0000256" key="1">
    <source>
        <dbReference type="ARBA" id="ARBA00022741"/>
    </source>
</evidence>
<name>A0A1M7N1C3_9BACI</name>
<sequence length="320" mass="35816">MSIEIIEEGLYTTIQDKGRIGYQSYGFSVSGVMDEFAAVMANLLVGNHDQEALIEMSFIGPTIKFYNNAIIAITGADMSANVNDQLIPLGKPISIKEGDVLQFRTAKTGLYSYLAVKSGFDVTEVLGSRSTLVRAQLNGILGRKLMIGDTISLKDSFTVDRSMEWRLDPSLFNYISQSSHIIRYIRGPQFDWFDHYSFETTDWTTSTQSNRMGYRLKGTAVKRKNQNQLLTEATTFGSIQVPANGQPIVLMADGQPTGGYPKIGQVAKVDLGKLSQIRPGQLFRFQQVTVEEAIQLLHNRYQLYLQLRLFINEKWAGVSL</sequence>
<dbReference type="Pfam" id="PF02626">
    <property type="entry name" value="CT_A_B"/>
    <property type="match status" value="1"/>
</dbReference>
<evidence type="ECO:0000259" key="4">
    <source>
        <dbReference type="SMART" id="SM00797"/>
    </source>
</evidence>
<dbReference type="GO" id="GO:0016787">
    <property type="term" value="F:hydrolase activity"/>
    <property type="evidence" value="ECO:0007669"/>
    <property type="project" value="UniProtKB-KW"/>
</dbReference>
<dbReference type="Proteomes" id="UP000184184">
    <property type="component" value="Unassembled WGS sequence"/>
</dbReference>
<keyword evidence="3" id="KW-0067">ATP-binding</keyword>
<dbReference type="AlphaFoldDB" id="A0A1M7N1C3"/>
<dbReference type="SUPFAM" id="SSF50891">
    <property type="entry name" value="Cyclophilin-like"/>
    <property type="match status" value="1"/>
</dbReference>
<keyword evidence="2" id="KW-0378">Hydrolase</keyword>
<evidence type="ECO:0000256" key="3">
    <source>
        <dbReference type="ARBA" id="ARBA00022840"/>
    </source>
</evidence>
<dbReference type="PANTHER" id="PTHR43309">
    <property type="entry name" value="5-OXOPROLINASE SUBUNIT C"/>
    <property type="match status" value="1"/>
</dbReference>
<dbReference type="NCBIfam" id="TIGR00724">
    <property type="entry name" value="urea_amlyse_rel"/>
    <property type="match status" value="1"/>
</dbReference>
<evidence type="ECO:0000313" key="6">
    <source>
        <dbReference type="Proteomes" id="UP000184184"/>
    </source>
</evidence>
<dbReference type="STRING" id="1027249.SAMN05216179_1477"/>